<comment type="catalytic activity">
    <reaction evidence="6">
        <text>orotidine 5'-phosphate + diphosphate = orotate + 5-phospho-alpha-D-ribose 1-diphosphate</text>
        <dbReference type="Rhea" id="RHEA:10380"/>
        <dbReference type="ChEBI" id="CHEBI:30839"/>
        <dbReference type="ChEBI" id="CHEBI:33019"/>
        <dbReference type="ChEBI" id="CHEBI:57538"/>
        <dbReference type="ChEBI" id="CHEBI:58017"/>
        <dbReference type="EC" id="2.4.2.10"/>
    </reaction>
</comment>
<comment type="caution">
    <text evidence="8">The sequence shown here is derived from an EMBL/GenBank/DDBJ whole genome shotgun (WGS) entry which is preliminary data.</text>
</comment>
<dbReference type="PANTHER" id="PTHR19278">
    <property type="entry name" value="OROTATE PHOSPHORIBOSYLTRANSFERASE"/>
    <property type="match status" value="1"/>
</dbReference>
<comment type="caution">
    <text evidence="6">Lacks conserved residue(s) required for the propagation of feature annotation.</text>
</comment>
<feature type="binding site" evidence="6">
    <location>
        <position position="127"/>
    </location>
    <ligand>
        <name>orotate</name>
        <dbReference type="ChEBI" id="CHEBI:30839"/>
    </ligand>
</feature>
<dbReference type="InterPro" id="IPR004467">
    <property type="entry name" value="Or_phspho_trans_dom"/>
</dbReference>
<evidence type="ECO:0000256" key="2">
    <source>
        <dbReference type="ARBA" id="ARBA00011971"/>
    </source>
</evidence>
<name>A0A940IGX8_9BACT</name>
<keyword evidence="6" id="KW-0460">Magnesium</keyword>
<comment type="function">
    <text evidence="6">Catalyzes the transfer of a ribosyl phosphate group from 5-phosphoribose 1-diphosphate to orotate, leading to the formation of orotidine monophosphate (OMP).</text>
</comment>
<organism evidence="8 9">
    <name type="scientific">Candidatus Cryptobacteroides gallistercoris</name>
    <dbReference type="NCBI Taxonomy" id="2840765"/>
    <lineage>
        <taxon>Bacteria</taxon>
        <taxon>Pseudomonadati</taxon>
        <taxon>Bacteroidota</taxon>
        <taxon>Bacteroidia</taxon>
        <taxon>Bacteroidales</taxon>
        <taxon>Candidatus Cryptobacteroides</taxon>
    </lineage>
</organism>
<evidence type="ECO:0000313" key="8">
    <source>
        <dbReference type="EMBL" id="MBO8454389.1"/>
    </source>
</evidence>
<feature type="domain" description="Phosphoribosyltransferase" evidence="7">
    <location>
        <begin position="51"/>
        <end position="153"/>
    </location>
</feature>
<reference evidence="8" key="2">
    <citation type="journal article" date="2021" name="PeerJ">
        <title>Extensive microbial diversity within the chicken gut microbiome revealed by metagenomics and culture.</title>
        <authorList>
            <person name="Gilroy R."/>
            <person name="Ravi A."/>
            <person name="Getino M."/>
            <person name="Pursley I."/>
            <person name="Horton D.L."/>
            <person name="Alikhan N.F."/>
            <person name="Baker D."/>
            <person name="Gharbi K."/>
            <person name="Hall N."/>
            <person name="Watson M."/>
            <person name="Adriaenssens E.M."/>
            <person name="Foster-Nyarko E."/>
            <person name="Jarju S."/>
            <person name="Secka A."/>
            <person name="Antonio M."/>
            <person name="Oren A."/>
            <person name="Chaudhuri R.R."/>
            <person name="La Ragione R."/>
            <person name="Hildebrand F."/>
            <person name="Pallen M.J."/>
        </authorList>
    </citation>
    <scope>NUCLEOTIDE SEQUENCE</scope>
    <source>
        <strain evidence="8">F1-3629</strain>
    </source>
</reference>
<evidence type="ECO:0000313" key="9">
    <source>
        <dbReference type="Proteomes" id="UP000771749"/>
    </source>
</evidence>
<protein>
    <recommendedName>
        <fullName evidence="2 6">Orotate phosphoribosyltransferase</fullName>
        <shortName evidence="6">OPRT</shortName>
        <shortName evidence="6">OPRTase</shortName>
        <ecNumber evidence="2 6">2.4.2.10</ecNumber>
    </recommendedName>
</protein>
<comment type="similarity">
    <text evidence="6">Belongs to the purine/pyrimidine phosphoribosyltransferase family. PyrE subfamily.</text>
</comment>
<dbReference type="GO" id="GO:0000287">
    <property type="term" value="F:magnesium ion binding"/>
    <property type="evidence" value="ECO:0007669"/>
    <property type="project" value="UniProtKB-UniRule"/>
</dbReference>
<keyword evidence="3 6" id="KW-0328">Glycosyltransferase</keyword>
<dbReference type="PANTHER" id="PTHR19278:SF9">
    <property type="entry name" value="URIDINE 5'-MONOPHOSPHATE SYNTHASE"/>
    <property type="match status" value="1"/>
</dbReference>
<comment type="pathway">
    <text evidence="1 6">Pyrimidine metabolism; UMP biosynthesis via de novo pathway; UMP from orotate: step 1/2.</text>
</comment>
<evidence type="ECO:0000256" key="5">
    <source>
        <dbReference type="ARBA" id="ARBA00022975"/>
    </source>
</evidence>
<dbReference type="InterPro" id="IPR029057">
    <property type="entry name" value="PRTase-like"/>
</dbReference>
<dbReference type="NCBIfam" id="TIGR00336">
    <property type="entry name" value="pyrE"/>
    <property type="match status" value="1"/>
</dbReference>
<dbReference type="GO" id="GO:0019856">
    <property type="term" value="P:pyrimidine nucleobase biosynthetic process"/>
    <property type="evidence" value="ECO:0007669"/>
    <property type="project" value="TreeGrafter"/>
</dbReference>
<dbReference type="SUPFAM" id="SSF53271">
    <property type="entry name" value="PRTase-like"/>
    <property type="match status" value="1"/>
</dbReference>
<dbReference type="InterPro" id="IPR023031">
    <property type="entry name" value="OPRT"/>
</dbReference>
<gene>
    <name evidence="6" type="primary">pyrE</name>
    <name evidence="8" type="ORF">IAC07_06690</name>
</gene>
<dbReference type="EC" id="2.4.2.10" evidence="2 6"/>
<evidence type="ECO:0000259" key="7">
    <source>
        <dbReference type="Pfam" id="PF00156"/>
    </source>
</evidence>
<dbReference type="AlphaFoldDB" id="A0A940IGX8"/>
<comment type="cofactor">
    <cofactor evidence="6">
        <name>Mg(2+)</name>
        <dbReference type="ChEBI" id="CHEBI:18420"/>
    </cofactor>
</comment>
<dbReference type="GO" id="GO:0004588">
    <property type="term" value="F:orotate phosphoribosyltransferase activity"/>
    <property type="evidence" value="ECO:0007669"/>
    <property type="project" value="UniProtKB-UniRule"/>
</dbReference>
<feature type="binding site" evidence="6">
    <location>
        <position position="97"/>
    </location>
    <ligand>
        <name>5-phospho-alpha-D-ribose 1-diphosphate</name>
        <dbReference type="ChEBI" id="CHEBI:58017"/>
        <note>ligand shared between dimeric partners</note>
    </ligand>
</feature>
<feature type="binding site" description="in other chain" evidence="6">
    <location>
        <begin position="123"/>
        <end position="131"/>
    </location>
    <ligand>
        <name>5-phospho-alpha-D-ribose 1-diphosphate</name>
        <dbReference type="ChEBI" id="CHEBI:58017"/>
        <note>ligand shared between dimeric partners</note>
    </ligand>
</feature>
<reference evidence="8" key="1">
    <citation type="submission" date="2020-10" db="EMBL/GenBank/DDBJ databases">
        <authorList>
            <person name="Gilroy R."/>
        </authorList>
    </citation>
    <scope>NUCLEOTIDE SEQUENCE</scope>
    <source>
        <strain evidence="8">F1-3629</strain>
    </source>
</reference>
<feature type="binding site" evidence="6">
    <location>
        <position position="101"/>
    </location>
    <ligand>
        <name>5-phospho-alpha-D-ribose 1-diphosphate</name>
        <dbReference type="ChEBI" id="CHEBI:58017"/>
        <note>ligand shared between dimeric partners</note>
    </ligand>
</feature>
<dbReference type="Proteomes" id="UP000771749">
    <property type="component" value="Unassembled WGS sequence"/>
</dbReference>
<evidence type="ECO:0000256" key="3">
    <source>
        <dbReference type="ARBA" id="ARBA00022676"/>
    </source>
</evidence>
<dbReference type="EMBL" id="JADIMJ010000098">
    <property type="protein sequence ID" value="MBO8454389.1"/>
    <property type="molecule type" value="Genomic_DNA"/>
</dbReference>
<evidence type="ECO:0000256" key="1">
    <source>
        <dbReference type="ARBA" id="ARBA00004889"/>
    </source>
</evidence>
<keyword evidence="4 6" id="KW-0808">Transferase</keyword>
<evidence type="ECO:0000256" key="4">
    <source>
        <dbReference type="ARBA" id="ARBA00022679"/>
    </source>
</evidence>
<dbReference type="CDD" id="cd06223">
    <property type="entry name" value="PRTases_typeI"/>
    <property type="match status" value="1"/>
</dbReference>
<dbReference type="GO" id="GO:0044205">
    <property type="term" value="P:'de novo' UMP biosynthetic process"/>
    <property type="evidence" value="ECO:0007669"/>
    <property type="project" value="UniProtKB-UniRule"/>
</dbReference>
<accession>A0A940IGX8</accession>
<dbReference type="Gene3D" id="3.40.50.2020">
    <property type="match status" value="1"/>
</dbReference>
<keyword evidence="5 6" id="KW-0665">Pyrimidine biosynthesis</keyword>
<proteinExistence type="inferred from homology"/>
<sequence>MESIDREIAKSLLDIKAVTLRPDEPFKWASGWLSPIYCDNRRILSYPELRENACRRMADIITEKFPDAEVIAGVATGAIAHGMLIAHILKKPFIYVRPKPKDHGTGSRIEGSVEKGAKVVVVEDLISTGASSLSAVDALVSAGVNVLGMTAIFSYNFNQARRAFEIADVELYTLTNYDTLIEVAHETGYIKDSDIEILKEWRFSPSTWGKKEQ</sequence>
<dbReference type="HAMAP" id="MF_01208">
    <property type="entry name" value="PyrE"/>
    <property type="match status" value="1"/>
</dbReference>
<dbReference type="InterPro" id="IPR000836">
    <property type="entry name" value="PRTase_dom"/>
</dbReference>
<evidence type="ECO:0000256" key="6">
    <source>
        <dbReference type="HAMAP-Rule" id="MF_01208"/>
    </source>
</evidence>
<comment type="subunit">
    <text evidence="6">Homodimer.</text>
</comment>
<feature type="binding site" evidence="6">
    <location>
        <position position="103"/>
    </location>
    <ligand>
        <name>5-phospho-alpha-D-ribose 1-diphosphate</name>
        <dbReference type="ChEBI" id="CHEBI:58017"/>
        <note>ligand shared between dimeric partners</note>
    </ligand>
</feature>
<dbReference type="Pfam" id="PF00156">
    <property type="entry name" value="Pribosyltran"/>
    <property type="match status" value="1"/>
</dbReference>